<dbReference type="InterPro" id="IPR019787">
    <property type="entry name" value="Znf_PHD-finger"/>
</dbReference>
<dbReference type="PROSITE" id="PS01359">
    <property type="entry name" value="ZF_PHD_1"/>
    <property type="match status" value="1"/>
</dbReference>
<reference evidence="16 17" key="1">
    <citation type="submission" date="2024-01" db="EMBL/GenBank/DDBJ databases">
        <title>The genomes of 5 underutilized Papilionoideae crops provide insights into root nodulation and disease resistanc.</title>
        <authorList>
            <person name="Jiang F."/>
        </authorList>
    </citation>
    <scope>NUCLEOTIDE SEQUENCE [LARGE SCALE GENOMIC DNA]</scope>
    <source>
        <strain evidence="16">JINMINGXINNONG_FW02</strain>
        <tissue evidence="16">Leaves</tissue>
    </source>
</reference>
<dbReference type="Proteomes" id="UP001374584">
    <property type="component" value="Unassembled WGS sequence"/>
</dbReference>
<feature type="compositionally biased region" description="Polar residues" evidence="13">
    <location>
        <begin position="541"/>
        <end position="552"/>
    </location>
</feature>
<dbReference type="Pfam" id="PF12165">
    <property type="entry name" value="Alfin"/>
    <property type="match status" value="1"/>
</dbReference>
<keyword evidence="8" id="KW-0238">DNA-binding</keyword>
<dbReference type="InterPro" id="IPR019786">
    <property type="entry name" value="Zinc_finger_PHD-type_CS"/>
</dbReference>
<comment type="caution">
    <text evidence="16">The sequence shown here is derived from an EMBL/GenBank/DDBJ whole genome shotgun (WGS) entry which is preliminary data.</text>
</comment>
<dbReference type="CDD" id="cd15613">
    <property type="entry name" value="PHD_AL_plant"/>
    <property type="match status" value="1"/>
</dbReference>
<dbReference type="InterPro" id="IPR013083">
    <property type="entry name" value="Znf_RING/FYVE/PHD"/>
</dbReference>
<dbReference type="InterPro" id="IPR021998">
    <property type="entry name" value="Alfin_N"/>
</dbReference>
<evidence type="ECO:0000256" key="8">
    <source>
        <dbReference type="ARBA" id="ARBA00023125"/>
    </source>
</evidence>
<feature type="region of interest" description="Disordered" evidence="13">
    <location>
        <begin position="532"/>
        <end position="554"/>
    </location>
</feature>
<evidence type="ECO:0000256" key="11">
    <source>
        <dbReference type="PROSITE-ProRule" id="PRU00146"/>
    </source>
</evidence>
<dbReference type="GO" id="GO:0008270">
    <property type="term" value="F:zinc ion binding"/>
    <property type="evidence" value="ECO:0007669"/>
    <property type="project" value="UniProtKB-KW"/>
</dbReference>
<evidence type="ECO:0000313" key="16">
    <source>
        <dbReference type="EMBL" id="KAK7352569.1"/>
    </source>
</evidence>
<dbReference type="InterPro" id="IPR001965">
    <property type="entry name" value="Znf_PHD"/>
</dbReference>
<dbReference type="SMART" id="SM00249">
    <property type="entry name" value="PHD"/>
    <property type="match status" value="1"/>
</dbReference>
<sequence>MDNNGNNSSDSFDNSFNSPLIGNYIDLALVHRFNDRQQRNDLTLGGGVPNLENGDWSTRKCKVPFVDPIIEDHPMRDNNNFLHGVNMSACINLNELRFWTPATKPMFCSCCQVLRQLIYTNGSDCERFEIHGEIGVISHAIVHCQNFTSDSLSCEAYRKIDFCHSSTAEIKSYLVEYCAQKNKLGYIALEDPLSAYYETLCTGLETIQRMKTMTLNDLRGVFHLTIKDAAAEIGISVSGIKTICRRERICYWPQRKVTSLAKRVQVLKKRLDSPDPVSLQHMEAAGGAPLNPSVHEVFLDFKGRRTAIVKALTTDFKDFFQQCDPEKEDLCLYGFPDEVWQVNLPAEEVPAELPEPVLGINFARDGMEKRDWLSFVAAHSDTWLISVAMFFGARFGFDKADRNQLFNMINDLPTVYDVVVGKVKRQGKKKSSASNHDNNKSKSNTKRGFESQRNYSKAMELKDEDDLEEEDEEHGETLCGTCGESDAADVDGFWICCDICERWFHGKCVKITRAKAEYIKHYKCPSCNNKKLPESEPENKTAPTFKTQSQRSGGKRWVQVLKENTAKATQQDIQGFQQLTVGSCGGVAPTRVPTPDHVGGAFLPPLHEGADDGLGHGQGLVQD</sequence>
<keyword evidence="4 11" id="KW-0863">Zinc-finger</keyword>
<dbReference type="InterPro" id="IPR044104">
    <property type="entry name" value="PHD_AL_plant"/>
</dbReference>
<dbReference type="PROSITE" id="PS50016">
    <property type="entry name" value="ZF_PHD_2"/>
    <property type="match status" value="1"/>
</dbReference>
<dbReference type="GO" id="GO:0000976">
    <property type="term" value="F:transcription cis-regulatory region binding"/>
    <property type="evidence" value="ECO:0007669"/>
    <property type="project" value="TreeGrafter"/>
</dbReference>
<dbReference type="InterPro" id="IPR045104">
    <property type="entry name" value="Alfin"/>
</dbReference>
<evidence type="ECO:0000256" key="4">
    <source>
        <dbReference type="ARBA" id="ARBA00022771"/>
    </source>
</evidence>
<keyword evidence="3 12" id="KW-0479">Metal-binding</keyword>
<dbReference type="PANTHER" id="PTHR12321:SF140">
    <property type="entry name" value="PHD FINGER PROTEIN ALFIN-LIKE 3"/>
    <property type="match status" value="1"/>
</dbReference>
<evidence type="ECO:0000256" key="12">
    <source>
        <dbReference type="RuleBase" id="RU369089"/>
    </source>
</evidence>
<feature type="domain" description="RWP-RK" evidence="15">
    <location>
        <begin position="202"/>
        <end position="280"/>
    </location>
</feature>
<dbReference type="Pfam" id="PF02042">
    <property type="entry name" value="RWP-RK"/>
    <property type="match status" value="1"/>
</dbReference>
<dbReference type="PANTHER" id="PTHR12321">
    <property type="entry name" value="CPG BINDING PROTEIN"/>
    <property type="match status" value="1"/>
</dbReference>
<evidence type="ECO:0000256" key="13">
    <source>
        <dbReference type="SAM" id="MobiDB-lite"/>
    </source>
</evidence>
<dbReference type="AlphaFoldDB" id="A0AAN9MGT8"/>
<protein>
    <recommendedName>
        <fullName evidence="12">PHD finger protein ALFIN-LIKE</fullName>
    </recommendedName>
</protein>
<evidence type="ECO:0000256" key="2">
    <source>
        <dbReference type="ARBA" id="ARBA00010445"/>
    </source>
</evidence>
<evidence type="ECO:0000256" key="6">
    <source>
        <dbReference type="ARBA" id="ARBA00022853"/>
    </source>
</evidence>
<keyword evidence="7 12" id="KW-0805">Transcription regulation</keyword>
<evidence type="ECO:0000256" key="1">
    <source>
        <dbReference type="ARBA" id="ARBA00004123"/>
    </source>
</evidence>
<gene>
    <name evidence="16" type="ORF">VNO80_17993</name>
</gene>
<keyword evidence="10 12" id="KW-0539">Nucleus</keyword>
<evidence type="ECO:0000256" key="10">
    <source>
        <dbReference type="ARBA" id="ARBA00023242"/>
    </source>
</evidence>
<dbReference type="GO" id="GO:0003712">
    <property type="term" value="F:transcription coregulator activity"/>
    <property type="evidence" value="ECO:0007669"/>
    <property type="project" value="TreeGrafter"/>
</dbReference>
<evidence type="ECO:0000313" key="17">
    <source>
        <dbReference type="Proteomes" id="UP001374584"/>
    </source>
</evidence>
<dbReference type="Pfam" id="PF00628">
    <property type="entry name" value="PHD"/>
    <property type="match status" value="1"/>
</dbReference>
<dbReference type="FunFam" id="3.30.40.10:FF:000306">
    <property type="entry name" value="PHD finger alfin-like protein"/>
    <property type="match status" value="1"/>
</dbReference>
<dbReference type="InterPro" id="IPR003035">
    <property type="entry name" value="RWP-RK_dom"/>
</dbReference>
<keyword evidence="17" id="KW-1185">Reference proteome</keyword>
<dbReference type="InterPro" id="IPR011011">
    <property type="entry name" value="Znf_FYVE_PHD"/>
</dbReference>
<evidence type="ECO:0000256" key="7">
    <source>
        <dbReference type="ARBA" id="ARBA00023015"/>
    </source>
</evidence>
<keyword evidence="6 12" id="KW-0156">Chromatin regulator</keyword>
<dbReference type="Gene3D" id="3.30.40.10">
    <property type="entry name" value="Zinc/RING finger domain, C3HC4 (zinc finger)"/>
    <property type="match status" value="1"/>
</dbReference>
<name>A0AAN9MGT8_PHACN</name>
<dbReference type="SUPFAM" id="SSF57903">
    <property type="entry name" value="FYVE/PHD zinc finger"/>
    <property type="match status" value="1"/>
</dbReference>
<dbReference type="GO" id="GO:0006325">
    <property type="term" value="P:chromatin organization"/>
    <property type="evidence" value="ECO:0007669"/>
    <property type="project" value="UniProtKB-UniRule"/>
</dbReference>
<comment type="domain">
    <text evidence="12">The PHD-type zinc finger mediates the binding to H3K4me3.</text>
</comment>
<feature type="domain" description="PHD-type" evidence="14">
    <location>
        <begin position="476"/>
        <end position="530"/>
    </location>
</feature>
<dbReference type="GO" id="GO:0006355">
    <property type="term" value="P:regulation of DNA-templated transcription"/>
    <property type="evidence" value="ECO:0007669"/>
    <property type="project" value="UniProtKB-UniRule"/>
</dbReference>
<organism evidence="16 17">
    <name type="scientific">Phaseolus coccineus</name>
    <name type="common">Scarlet runner bean</name>
    <name type="synonym">Phaseolus multiflorus</name>
    <dbReference type="NCBI Taxonomy" id="3886"/>
    <lineage>
        <taxon>Eukaryota</taxon>
        <taxon>Viridiplantae</taxon>
        <taxon>Streptophyta</taxon>
        <taxon>Embryophyta</taxon>
        <taxon>Tracheophyta</taxon>
        <taxon>Spermatophyta</taxon>
        <taxon>Magnoliopsida</taxon>
        <taxon>eudicotyledons</taxon>
        <taxon>Gunneridae</taxon>
        <taxon>Pentapetalae</taxon>
        <taxon>rosids</taxon>
        <taxon>fabids</taxon>
        <taxon>Fabales</taxon>
        <taxon>Fabaceae</taxon>
        <taxon>Papilionoideae</taxon>
        <taxon>50 kb inversion clade</taxon>
        <taxon>NPAAA clade</taxon>
        <taxon>indigoferoid/millettioid clade</taxon>
        <taxon>Phaseoleae</taxon>
        <taxon>Phaseolus</taxon>
    </lineage>
</organism>
<accession>A0AAN9MGT8</accession>
<feature type="region of interest" description="Disordered" evidence="13">
    <location>
        <begin position="426"/>
        <end position="470"/>
    </location>
</feature>
<evidence type="ECO:0000256" key="3">
    <source>
        <dbReference type="ARBA" id="ARBA00022723"/>
    </source>
</evidence>
<comment type="similarity">
    <text evidence="2 12">Belongs to the Alfin family.</text>
</comment>
<evidence type="ECO:0000256" key="9">
    <source>
        <dbReference type="ARBA" id="ARBA00023163"/>
    </source>
</evidence>
<evidence type="ECO:0000259" key="15">
    <source>
        <dbReference type="PROSITE" id="PS51519"/>
    </source>
</evidence>
<comment type="function">
    <text evidence="12">Histone-binding component that specifically recognizes H3 tails trimethylated on 'Lys-4' (H3K4me3), which mark transcription start sites of virtually all active genes.</text>
</comment>
<proteinExistence type="inferred from homology"/>
<evidence type="ECO:0000259" key="14">
    <source>
        <dbReference type="PROSITE" id="PS50016"/>
    </source>
</evidence>
<comment type="subunit">
    <text evidence="12">Interacts with H3K4me3 and to a lesser extent with H3K4me2.</text>
</comment>
<dbReference type="EMBL" id="JAYMYR010000007">
    <property type="protein sequence ID" value="KAK7352569.1"/>
    <property type="molecule type" value="Genomic_DNA"/>
</dbReference>
<dbReference type="GO" id="GO:0042393">
    <property type="term" value="F:histone binding"/>
    <property type="evidence" value="ECO:0007669"/>
    <property type="project" value="UniProtKB-UniRule"/>
</dbReference>
<keyword evidence="9 12" id="KW-0804">Transcription</keyword>
<evidence type="ECO:0000256" key="5">
    <source>
        <dbReference type="ARBA" id="ARBA00022833"/>
    </source>
</evidence>
<dbReference type="GO" id="GO:0005634">
    <property type="term" value="C:nucleus"/>
    <property type="evidence" value="ECO:0007669"/>
    <property type="project" value="UniProtKB-SubCell"/>
</dbReference>
<dbReference type="PROSITE" id="PS51519">
    <property type="entry name" value="RWP_RK"/>
    <property type="match status" value="1"/>
</dbReference>
<comment type="subcellular location">
    <subcellularLocation>
        <location evidence="1 12">Nucleus</location>
    </subcellularLocation>
</comment>
<keyword evidence="5 12" id="KW-0862">Zinc</keyword>